<dbReference type="AlphaFoldDB" id="A0A1R0GRF3"/>
<feature type="region of interest" description="Disordered" evidence="1">
    <location>
        <begin position="154"/>
        <end position="238"/>
    </location>
</feature>
<proteinExistence type="predicted"/>
<protein>
    <recommendedName>
        <fullName evidence="4">CCHC-type domain-containing protein</fullName>
    </recommendedName>
</protein>
<sequence length="238" mass="27877">MHQINPNVTELLLSEREWKKWTFPRMQVVFAQRAEIKKEIQRIILTNNDTHTEKREEKTMMKAIEDLTAQMSAMTAHIAKIDQKTAIPKCDNCGRLGHRTQYCRSRGNISSDYATAQAKIASQSLLAVEEPQKDRVAFSVSALKRMRIEDILNQDYQPRTKERRRDFGDPKEIETKTDNQLDPPPRRKNPTAPITRHNRRILKIENEYCPDRNARVAKPSQNQRPEETRLYSRRIRVG</sequence>
<keyword evidence="3" id="KW-1185">Reference proteome</keyword>
<organism evidence="2 3">
    <name type="scientific">Smittium mucronatum</name>
    <dbReference type="NCBI Taxonomy" id="133383"/>
    <lineage>
        <taxon>Eukaryota</taxon>
        <taxon>Fungi</taxon>
        <taxon>Fungi incertae sedis</taxon>
        <taxon>Zoopagomycota</taxon>
        <taxon>Kickxellomycotina</taxon>
        <taxon>Harpellomycetes</taxon>
        <taxon>Harpellales</taxon>
        <taxon>Legeriomycetaceae</taxon>
        <taxon>Smittium</taxon>
    </lineage>
</organism>
<comment type="caution">
    <text evidence="2">The sequence shown here is derived from an EMBL/GenBank/DDBJ whole genome shotgun (WGS) entry which is preliminary data.</text>
</comment>
<evidence type="ECO:0000313" key="2">
    <source>
        <dbReference type="EMBL" id="OLY79456.1"/>
    </source>
</evidence>
<accession>A0A1R0GRF3</accession>
<feature type="compositionally biased region" description="Basic and acidic residues" evidence="1">
    <location>
        <begin position="158"/>
        <end position="179"/>
    </location>
</feature>
<evidence type="ECO:0000313" key="3">
    <source>
        <dbReference type="Proteomes" id="UP000187455"/>
    </source>
</evidence>
<evidence type="ECO:0008006" key="4">
    <source>
        <dbReference type="Google" id="ProtNLM"/>
    </source>
</evidence>
<dbReference type="EMBL" id="LSSL01004435">
    <property type="protein sequence ID" value="OLY79456.1"/>
    <property type="molecule type" value="Genomic_DNA"/>
</dbReference>
<feature type="compositionally biased region" description="Basic and acidic residues" evidence="1">
    <location>
        <begin position="202"/>
        <end position="214"/>
    </location>
</feature>
<dbReference type="Proteomes" id="UP000187455">
    <property type="component" value="Unassembled WGS sequence"/>
</dbReference>
<gene>
    <name evidence="2" type="ORF">AYI68_g6473</name>
</gene>
<evidence type="ECO:0000256" key="1">
    <source>
        <dbReference type="SAM" id="MobiDB-lite"/>
    </source>
</evidence>
<reference evidence="2 3" key="1">
    <citation type="journal article" date="2016" name="Mol. Biol. Evol.">
        <title>Genome-Wide Survey of Gut Fungi (Harpellales) Reveals the First Horizontally Transferred Ubiquitin Gene from a Mosquito Host.</title>
        <authorList>
            <person name="Wang Y."/>
            <person name="White M.M."/>
            <person name="Kvist S."/>
            <person name="Moncalvo J.M."/>
        </authorList>
    </citation>
    <scope>NUCLEOTIDE SEQUENCE [LARGE SCALE GENOMIC DNA]</scope>
    <source>
        <strain evidence="2 3">ALG-7-W6</strain>
    </source>
</reference>
<dbReference type="OrthoDB" id="10644808at2759"/>
<name>A0A1R0GRF3_9FUNG</name>